<organism evidence="1 2">
    <name type="scientific">Hygrophoropsis aurantiaca</name>
    <dbReference type="NCBI Taxonomy" id="72124"/>
    <lineage>
        <taxon>Eukaryota</taxon>
        <taxon>Fungi</taxon>
        <taxon>Dikarya</taxon>
        <taxon>Basidiomycota</taxon>
        <taxon>Agaricomycotina</taxon>
        <taxon>Agaricomycetes</taxon>
        <taxon>Agaricomycetidae</taxon>
        <taxon>Boletales</taxon>
        <taxon>Coniophorineae</taxon>
        <taxon>Hygrophoropsidaceae</taxon>
        <taxon>Hygrophoropsis</taxon>
    </lineage>
</organism>
<comment type="caution">
    <text evidence="1">The sequence shown here is derived from an EMBL/GenBank/DDBJ whole genome shotgun (WGS) entry which is preliminary data.</text>
</comment>
<sequence>FKEGISVLKKVTGRTQRDVQQYLVGVIAGCAPWGVVIAIRALIKFRYLGQAPEINDNDCDKLLGSLQEFHHHKLAVIKAGGHQGKNGTITSPEVRRNHSFGPSVG</sequence>
<reference evidence="1" key="1">
    <citation type="journal article" date="2021" name="New Phytol.">
        <title>Evolutionary innovations through gain and loss of genes in the ectomycorrhizal Boletales.</title>
        <authorList>
            <person name="Wu G."/>
            <person name="Miyauchi S."/>
            <person name="Morin E."/>
            <person name="Kuo A."/>
            <person name="Drula E."/>
            <person name="Varga T."/>
            <person name="Kohler A."/>
            <person name="Feng B."/>
            <person name="Cao Y."/>
            <person name="Lipzen A."/>
            <person name="Daum C."/>
            <person name="Hundley H."/>
            <person name="Pangilinan J."/>
            <person name="Johnson J."/>
            <person name="Barry K."/>
            <person name="LaButti K."/>
            <person name="Ng V."/>
            <person name="Ahrendt S."/>
            <person name="Min B."/>
            <person name="Choi I.G."/>
            <person name="Park H."/>
            <person name="Plett J.M."/>
            <person name="Magnuson J."/>
            <person name="Spatafora J.W."/>
            <person name="Nagy L.G."/>
            <person name="Henrissat B."/>
            <person name="Grigoriev I.V."/>
            <person name="Yang Z.L."/>
            <person name="Xu J."/>
            <person name="Martin F.M."/>
        </authorList>
    </citation>
    <scope>NUCLEOTIDE SEQUENCE</scope>
    <source>
        <strain evidence="1">ATCC 28755</strain>
    </source>
</reference>
<protein>
    <submittedName>
        <fullName evidence="1">Uncharacterized protein</fullName>
    </submittedName>
</protein>
<name>A0ACB7ZQZ4_9AGAM</name>
<dbReference type="EMBL" id="MU268852">
    <property type="protein sequence ID" value="KAH7903625.1"/>
    <property type="molecule type" value="Genomic_DNA"/>
</dbReference>
<accession>A0ACB7ZQZ4</accession>
<feature type="non-terminal residue" evidence="1">
    <location>
        <position position="1"/>
    </location>
</feature>
<evidence type="ECO:0000313" key="2">
    <source>
        <dbReference type="Proteomes" id="UP000790377"/>
    </source>
</evidence>
<keyword evidence="2" id="KW-1185">Reference proteome</keyword>
<dbReference type="Proteomes" id="UP000790377">
    <property type="component" value="Unassembled WGS sequence"/>
</dbReference>
<gene>
    <name evidence="1" type="ORF">BJ138DRAFT_1020334</name>
</gene>
<evidence type="ECO:0000313" key="1">
    <source>
        <dbReference type="EMBL" id="KAH7903625.1"/>
    </source>
</evidence>
<proteinExistence type="predicted"/>